<accession>A0A833PBA1</accession>
<protein>
    <submittedName>
        <fullName evidence="2">Uncharacterized protein</fullName>
    </submittedName>
</protein>
<dbReference type="AlphaFoldDB" id="A0A833PBA1"/>
<proteinExistence type="predicted"/>
<dbReference type="Proteomes" id="UP000490535">
    <property type="component" value="Unassembled WGS sequence"/>
</dbReference>
<evidence type="ECO:0000313" key="2">
    <source>
        <dbReference type="EMBL" id="KAF1015251.1"/>
    </source>
</evidence>
<evidence type="ECO:0000313" key="3">
    <source>
        <dbReference type="Proteomes" id="UP000490535"/>
    </source>
</evidence>
<gene>
    <name evidence="2" type="ORF">GAK29_04625</name>
</gene>
<reference evidence="3" key="1">
    <citation type="journal article" date="2020" name="MBio">
        <title>Horizontal gene transfer to a defensive symbiont with a reduced genome amongst a multipartite beetle microbiome.</title>
        <authorList>
            <person name="Waterworth S.C."/>
            <person name="Florez L.V."/>
            <person name="Rees E.R."/>
            <person name="Hertweck C."/>
            <person name="Kaltenpoth M."/>
            <person name="Kwan J.C."/>
        </authorList>
    </citation>
    <scope>NUCLEOTIDE SEQUENCE [LARGE SCALE GENOMIC DNA]</scope>
</reference>
<evidence type="ECO:0000256" key="1">
    <source>
        <dbReference type="SAM" id="MobiDB-lite"/>
    </source>
</evidence>
<dbReference type="EMBL" id="WNDP01000224">
    <property type="protein sequence ID" value="KAF1015251.1"/>
    <property type="molecule type" value="Genomic_DNA"/>
</dbReference>
<feature type="compositionally biased region" description="Basic and acidic residues" evidence="1">
    <location>
        <begin position="25"/>
        <end position="34"/>
    </location>
</feature>
<feature type="region of interest" description="Disordered" evidence="1">
    <location>
        <begin position="23"/>
        <end position="45"/>
    </location>
</feature>
<name>A0A833PBA1_ACIBZ</name>
<organism evidence="2 3">
    <name type="scientific">Acinetobacter bereziniae</name>
    <name type="common">Acinetobacter genomosp. 10</name>
    <dbReference type="NCBI Taxonomy" id="106648"/>
    <lineage>
        <taxon>Bacteria</taxon>
        <taxon>Pseudomonadati</taxon>
        <taxon>Pseudomonadota</taxon>
        <taxon>Gammaproteobacteria</taxon>
        <taxon>Moraxellales</taxon>
        <taxon>Moraxellaceae</taxon>
        <taxon>Acinetobacter</taxon>
    </lineage>
</organism>
<comment type="caution">
    <text evidence="2">The sequence shown here is derived from an EMBL/GenBank/DDBJ whole genome shotgun (WGS) entry which is preliminary data.</text>
</comment>
<sequence>MVYAQMISKTPAKTRTIQAMTSSKFKLESSRPDDFSQIEGGRSSR</sequence>